<comment type="similarity">
    <text evidence="14">Belongs to the transpeptidase family. MrdA subfamily.</text>
</comment>
<feature type="binding site" evidence="14">
    <location>
        <position position="387"/>
    </location>
    <ligand>
        <name>Zn(2+)</name>
        <dbReference type="ChEBI" id="CHEBI:29105"/>
    </ligand>
</feature>
<evidence type="ECO:0000313" key="18">
    <source>
        <dbReference type="EMBL" id="PWK51982.1"/>
    </source>
</evidence>
<comment type="function">
    <text evidence="14">Catalyzes cross-linking of the peptidoglycan cell wall.</text>
</comment>
<protein>
    <recommendedName>
        <fullName evidence="14">Peptidoglycan D,D-transpeptidase MrdA</fullName>
        <ecNumber evidence="14">3.4.16.4</ecNumber>
    </recommendedName>
    <alternativeName>
        <fullName evidence="14">Penicillin-binding protein 2</fullName>
        <shortName evidence="14">PBP-2</shortName>
    </alternativeName>
</protein>
<dbReference type="PANTHER" id="PTHR30627:SF2">
    <property type="entry name" value="PEPTIDOGLYCAN D,D-TRANSPEPTIDASE MRDA"/>
    <property type="match status" value="1"/>
</dbReference>
<comment type="caution">
    <text evidence="18">The sequence shown here is derived from an EMBL/GenBank/DDBJ whole genome shotgun (WGS) entry which is preliminary data.</text>
</comment>
<keyword evidence="19" id="KW-1185">Reference proteome</keyword>
<dbReference type="UniPathway" id="UPA00219"/>
<organism evidence="18 19">
    <name type="scientific">Pleionea mediterranea</name>
    <dbReference type="NCBI Taxonomy" id="523701"/>
    <lineage>
        <taxon>Bacteria</taxon>
        <taxon>Pseudomonadati</taxon>
        <taxon>Pseudomonadota</taxon>
        <taxon>Gammaproteobacteria</taxon>
        <taxon>Oceanospirillales</taxon>
        <taxon>Pleioneaceae</taxon>
        <taxon>Pleionea</taxon>
    </lineage>
</organism>
<comment type="pathway">
    <text evidence="14">Cell wall biogenesis; peptidoglycan biosynthesis.</text>
</comment>
<dbReference type="RefSeq" id="WP_109763356.1">
    <property type="nucleotide sequence ID" value="NZ_QGGU01000005.1"/>
</dbReference>
<dbReference type="GO" id="GO:0008360">
    <property type="term" value="P:regulation of cell shape"/>
    <property type="evidence" value="ECO:0007669"/>
    <property type="project" value="UniProtKB-KW"/>
</dbReference>
<evidence type="ECO:0000256" key="12">
    <source>
        <dbReference type="ARBA" id="ARBA00023136"/>
    </source>
</evidence>
<dbReference type="SUPFAM" id="SSF56601">
    <property type="entry name" value="beta-lactamase/transpeptidase-like"/>
    <property type="match status" value="1"/>
</dbReference>
<dbReference type="Gene3D" id="3.30.1390.30">
    <property type="entry name" value="Penicillin-binding protein 2a, domain 3"/>
    <property type="match status" value="1"/>
</dbReference>
<keyword evidence="11 14" id="KW-1133">Transmembrane helix</keyword>
<evidence type="ECO:0000256" key="3">
    <source>
        <dbReference type="ARBA" id="ARBA00022475"/>
    </source>
</evidence>
<feature type="coiled-coil region" evidence="15">
    <location>
        <begin position="89"/>
        <end position="116"/>
    </location>
</feature>
<dbReference type="EMBL" id="QGGU01000005">
    <property type="protein sequence ID" value="PWK51982.1"/>
    <property type="molecule type" value="Genomic_DNA"/>
</dbReference>
<dbReference type="GO" id="GO:0008270">
    <property type="term" value="F:zinc ion binding"/>
    <property type="evidence" value="ECO:0007669"/>
    <property type="project" value="UniProtKB-UniRule"/>
</dbReference>
<dbReference type="NCBIfam" id="TIGR03423">
    <property type="entry name" value="pbp2_mrdA"/>
    <property type="match status" value="1"/>
</dbReference>
<keyword evidence="9 14" id="KW-0133">Cell shape</keyword>
<dbReference type="GO" id="GO:0009252">
    <property type="term" value="P:peptidoglycan biosynthetic process"/>
    <property type="evidence" value="ECO:0007669"/>
    <property type="project" value="UniProtKB-UniRule"/>
</dbReference>
<dbReference type="HAMAP" id="MF_02081">
    <property type="entry name" value="MrdA_transpept"/>
    <property type="match status" value="1"/>
</dbReference>
<keyword evidence="15" id="KW-0175">Coiled coil</keyword>
<dbReference type="GO" id="GO:0009002">
    <property type="term" value="F:serine-type D-Ala-D-Ala carboxypeptidase activity"/>
    <property type="evidence" value="ECO:0007669"/>
    <property type="project" value="UniProtKB-UniRule"/>
</dbReference>
<feature type="active site" description="Acyl-ester intermediate" evidence="14">
    <location>
        <position position="327"/>
    </location>
</feature>
<dbReference type="Gene3D" id="3.40.710.10">
    <property type="entry name" value="DD-peptidase/beta-lactamase superfamily"/>
    <property type="match status" value="1"/>
</dbReference>
<feature type="binding site" evidence="14">
    <location>
        <position position="367"/>
    </location>
    <ligand>
        <name>Zn(2+)</name>
        <dbReference type="ChEBI" id="CHEBI:29105"/>
    </ligand>
</feature>
<dbReference type="Gene3D" id="3.90.1310.10">
    <property type="entry name" value="Penicillin-binding protein 2a (Domain 2)"/>
    <property type="match status" value="1"/>
</dbReference>
<reference evidence="18 19" key="1">
    <citation type="submission" date="2018-05" db="EMBL/GenBank/DDBJ databases">
        <title>Genomic Encyclopedia of Type Strains, Phase IV (KMG-IV): sequencing the most valuable type-strain genomes for metagenomic binning, comparative biology and taxonomic classification.</title>
        <authorList>
            <person name="Goeker M."/>
        </authorList>
    </citation>
    <scope>NUCLEOTIDE SEQUENCE [LARGE SCALE GENOMIC DNA]</scope>
    <source>
        <strain evidence="18 19">DSM 25350</strain>
    </source>
</reference>
<keyword evidence="6 14" id="KW-0645">Protease</keyword>
<dbReference type="InterPro" id="IPR012338">
    <property type="entry name" value="Beta-lactam/transpept-like"/>
</dbReference>
<evidence type="ECO:0000256" key="7">
    <source>
        <dbReference type="ARBA" id="ARBA00022692"/>
    </source>
</evidence>
<evidence type="ECO:0000256" key="2">
    <source>
        <dbReference type="ARBA" id="ARBA00004236"/>
    </source>
</evidence>
<evidence type="ECO:0000256" key="8">
    <source>
        <dbReference type="ARBA" id="ARBA00022801"/>
    </source>
</evidence>
<comment type="cofactor">
    <cofactor evidence="14">
        <name>Zn(2+)</name>
        <dbReference type="ChEBI" id="CHEBI:29105"/>
    </cofactor>
    <text evidence="14">Binds one Zn(2+) ion per subunit.</text>
</comment>
<feature type="binding site" evidence="14">
    <location>
        <position position="351"/>
    </location>
    <ligand>
        <name>Zn(2+)</name>
        <dbReference type="ChEBI" id="CHEBI:29105"/>
    </ligand>
</feature>
<dbReference type="EC" id="3.4.16.4" evidence="14"/>
<dbReference type="GO" id="GO:0005886">
    <property type="term" value="C:plasma membrane"/>
    <property type="evidence" value="ECO:0007669"/>
    <property type="project" value="UniProtKB-SubCell"/>
</dbReference>
<evidence type="ECO:0000256" key="15">
    <source>
        <dbReference type="SAM" id="Coils"/>
    </source>
</evidence>
<dbReference type="InterPro" id="IPR036138">
    <property type="entry name" value="PBP_dimer_sf"/>
</dbReference>
<keyword evidence="5 14" id="KW-0121">Carboxypeptidase</keyword>
<keyword evidence="4 14" id="KW-0997">Cell inner membrane</keyword>
<dbReference type="InterPro" id="IPR050515">
    <property type="entry name" value="Beta-lactam/transpept"/>
</dbReference>
<evidence type="ECO:0000256" key="4">
    <source>
        <dbReference type="ARBA" id="ARBA00022519"/>
    </source>
</evidence>
<dbReference type="InterPro" id="IPR005311">
    <property type="entry name" value="PBP_dimer"/>
</dbReference>
<evidence type="ECO:0000256" key="9">
    <source>
        <dbReference type="ARBA" id="ARBA00022960"/>
    </source>
</evidence>
<keyword evidence="10 14" id="KW-0573">Peptidoglycan synthesis</keyword>
<evidence type="ECO:0000256" key="14">
    <source>
        <dbReference type="HAMAP-Rule" id="MF_02081"/>
    </source>
</evidence>
<dbReference type="GO" id="GO:0006508">
    <property type="term" value="P:proteolysis"/>
    <property type="evidence" value="ECO:0007669"/>
    <property type="project" value="UniProtKB-KW"/>
</dbReference>
<keyword evidence="14" id="KW-0479">Metal-binding</keyword>
<evidence type="ECO:0000256" key="10">
    <source>
        <dbReference type="ARBA" id="ARBA00022984"/>
    </source>
</evidence>
<name>A0A316FUK6_9GAMM</name>
<feature type="domain" description="Penicillin-binding protein transpeptidase" evidence="16">
    <location>
        <begin position="269"/>
        <end position="611"/>
    </location>
</feature>
<feature type="binding site" evidence="14">
    <location>
        <position position="373"/>
    </location>
    <ligand>
        <name>Zn(2+)</name>
        <dbReference type="ChEBI" id="CHEBI:29105"/>
    </ligand>
</feature>
<proteinExistence type="inferred from homology"/>
<comment type="catalytic activity">
    <reaction evidence="14">
        <text>Preferential cleavage: (Ac)2-L-Lys-D-Ala-|-D-Ala. Also transpeptidation of peptidyl-alanyl moieties that are N-acyl substituents of D-alanine.</text>
        <dbReference type="EC" id="3.4.16.4"/>
    </reaction>
</comment>
<evidence type="ECO:0000256" key="11">
    <source>
        <dbReference type="ARBA" id="ARBA00022989"/>
    </source>
</evidence>
<evidence type="ECO:0000313" key="19">
    <source>
        <dbReference type="Proteomes" id="UP000245790"/>
    </source>
</evidence>
<feature type="domain" description="Penicillin-binding protein dimerisation" evidence="17">
    <location>
        <begin position="65"/>
        <end position="237"/>
    </location>
</feature>
<evidence type="ECO:0000256" key="6">
    <source>
        <dbReference type="ARBA" id="ARBA00022670"/>
    </source>
</evidence>
<dbReference type="AlphaFoldDB" id="A0A316FUK6"/>
<dbReference type="GO" id="GO:0071972">
    <property type="term" value="F:peptidoglycan L,D-transpeptidase activity"/>
    <property type="evidence" value="ECO:0007669"/>
    <property type="project" value="TreeGrafter"/>
</dbReference>
<accession>A0A316FUK6</accession>
<evidence type="ECO:0000256" key="13">
    <source>
        <dbReference type="ARBA" id="ARBA00023316"/>
    </source>
</evidence>
<keyword evidence="14" id="KW-0862">Zinc</keyword>
<keyword evidence="12 14" id="KW-0472">Membrane</keyword>
<feature type="transmembrane region" description="Helical" evidence="14">
    <location>
        <begin position="21"/>
        <end position="41"/>
    </location>
</feature>
<evidence type="ECO:0000256" key="1">
    <source>
        <dbReference type="ARBA" id="ARBA00004167"/>
    </source>
</evidence>
<dbReference type="Pfam" id="PF00905">
    <property type="entry name" value="Transpeptidase"/>
    <property type="match status" value="1"/>
</dbReference>
<dbReference type="PANTHER" id="PTHR30627">
    <property type="entry name" value="PEPTIDOGLYCAN D,D-TRANSPEPTIDASE"/>
    <property type="match status" value="1"/>
</dbReference>
<evidence type="ECO:0000256" key="5">
    <source>
        <dbReference type="ARBA" id="ARBA00022645"/>
    </source>
</evidence>
<keyword evidence="7 14" id="KW-0812">Transmembrane</keyword>
<dbReference type="InterPro" id="IPR001460">
    <property type="entry name" value="PCN-bd_Tpept"/>
</dbReference>
<gene>
    <name evidence="14" type="primary">mrdA</name>
    <name evidence="18" type="ORF">C8D97_105299</name>
</gene>
<dbReference type="SUPFAM" id="SSF56519">
    <property type="entry name" value="Penicillin binding protein dimerisation domain"/>
    <property type="match status" value="1"/>
</dbReference>
<keyword evidence="8 14" id="KW-0378">Hydrolase</keyword>
<evidence type="ECO:0000259" key="17">
    <source>
        <dbReference type="Pfam" id="PF03717"/>
    </source>
</evidence>
<comment type="subcellular location">
    <subcellularLocation>
        <location evidence="14">Cell inner membrane</location>
        <topology evidence="14">Single-pass membrane protein</topology>
    </subcellularLocation>
    <subcellularLocation>
        <location evidence="2">Cell membrane</location>
    </subcellularLocation>
    <subcellularLocation>
        <location evidence="1">Membrane</location>
        <topology evidence="1">Single-pass membrane protein</topology>
    </subcellularLocation>
</comment>
<dbReference type="Proteomes" id="UP000245790">
    <property type="component" value="Unassembled WGS sequence"/>
</dbReference>
<dbReference type="InterPro" id="IPR017790">
    <property type="entry name" value="Penicillin-binding_protein_2"/>
</dbReference>
<dbReference type="OrthoDB" id="9766847at2"/>
<dbReference type="GO" id="GO:0071555">
    <property type="term" value="P:cell wall organization"/>
    <property type="evidence" value="ECO:0007669"/>
    <property type="project" value="UniProtKB-KW"/>
</dbReference>
<keyword evidence="3 14" id="KW-1003">Cell membrane</keyword>
<dbReference type="Pfam" id="PF03717">
    <property type="entry name" value="PBP_dimer"/>
    <property type="match status" value="1"/>
</dbReference>
<dbReference type="GO" id="GO:0008658">
    <property type="term" value="F:penicillin binding"/>
    <property type="evidence" value="ECO:0007669"/>
    <property type="project" value="UniProtKB-UniRule"/>
</dbReference>
<keyword evidence="13 14" id="KW-0961">Cell wall biogenesis/degradation</keyword>
<sequence length="624" mass="70078">MINRRVTLKNQFKELSLYQNRMFISFLLVIGMVLLLIGWVADLQVSQYEKYRTESDNNRIRILPVAPPRGLIYDRNGIILAENRSVYSLELIPEQIDDLEQTVKKLEQLLNLEEDDLARFWREYRRTRERFKKIPLETKMSEQQVARFAVDRHRFPGVSVEARLVRYYPYDDVLSHALGFVGRINDVELRSIDQQNYKATRHIGKVGLEKYYEPLLHGTIGSQRVETDVQGRVLRVLSQQAPQSGSDLHLALDLPLQMTAYEALKGQRGSVVAIDPKTGGVLALVSTPGYNPNLFVTGISTKDYQALLNEDRPLFNRALRGQYSPGSTIKPHLAWLGLESKTISPDYEINDTGVYTLPNDDERPFRDWKKRGHGQHVNFRDAIIQSCDTFFYGLAYKLGIDKISSAMEKFGFGDYTGIDIGEEVPGLMPSRSWKKGARGVHWFPGDTVNTGIGQGYWLATPLQIANATAAIASNGIRYQLRMVNSVRQKDRQIAIDPIMALPQIELGDGKNMRRVQEAMKAVNHNPVVGTARSAFMDAPYKSAGKTGTVQLFGLDVDEEYEEETTAERLRDNALYIGYAPFDDPAIAVAVVVENAGGGGSNAAPIARKIMDQYLLNANAGNSAQ</sequence>
<evidence type="ECO:0000259" key="16">
    <source>
        <dbReference type="Pfam" id="PF00905"/>
    </source>
</evidence>